<dbReference type="PROSITE" id="PS50048">
    <property type="entry name" value="ZN2_CY6_FUNGAL_2"/>
    <property type="match status" value="1"/>
</dbReference>
<dbReference type="CDD" id="cd00067">
    <property type="entry name" value="GAL4"/>
    <property type="match status" value="1"/>
</dbReference>
<keyword evidence="11" id="KW-1185">Reference proteome</keyword>
<evidence type="ECO:0000259" key="9">
    <source>
        <dbReference type="PROSITE" id="PS50048"/>
    </source>
</evidence>
<evidence type="ECO:0000256" key="1">
    <source>
        <dbReference type="ARBA" id="ARBA00004123"/>
    </source>
</evidence>
<dbReference type="SMART" id="SM00066">
    <property type="entry name" value="GAL4"/>
    <property type="match status" value="1"/>
</dbReference>
<dbReference type="GO" id="GO:0008270">
    <property type="term" value="F:zinc ion binding"/>
    <property type="evidence" value="ECO:0007669"/>
    <property type="project" value="InterPro"/>
</dbReference>
<evidence type="ECO:0000256" key="7">
    <source>
        <dbReference type="ARBA" id="ARBA00023242"/>
    </source>
</evidence>
<dbReference type="GO" id="GO:0003677">
    <property type="term" value="F:DNA binding"/>
    <property type="evidence" value="ECO:0007669"/>
    <property type="project" value="UniProtKB-KW"/>
</dbReference>
<keyword evidence="3" id="KW-0862">Zinc</keyword>
<feature type="compositionally biased region" description="Pro residues" evidence="8">
    <location>
        <begin position="79"/>
        <end position="89"/>
    </location>
</feature>
<gene>
    <name evidence="10" type="ORF">PCAMFM013_S003g000558</name>
</gene>
<dbReference type="Proteomes" id="UP000053732">
    <property type="component" value="Unassembled WGS sequence"/>
</dbReference>
<sequence length="1028" mass="116882">MPVLPLSKKTIGSPGGLPQLDMPIAKSCDHCRSRKVKCDSVHPLCGACVRRGEDCVYSRDSRFRNGMRRRRRGNRTSEPSPPILDPPSAPRETSHESAANIFHARAFSTPLNDLVFPTTPYLGDASLVDEGDLSDTYPPDFDILPATQYEIVGREATECHENGTHANNNTDEMEMQRHILTDFRNAYSSNSATSPMSTMAPDFSENEIRKARLISNAALRRQQESMVLQRGKSMLNINFDNDSDLALHLLDLHWNTIDLPRLVTYRPAFTDSLINGGPYFASPENCWSDLLFQVLPTPSPKYRSTNPSNSHGFGNCATSLLSRGLASESMELYSRARRVVAELDPQLRANVRGISPSFEQFSVEIEKEMQNRLHLSVFSLDTLIRLYVGTLATDPPPAPPSVEILDSFEELEEWVPYTDDPQPSTLPLRTFDPVPTRAVSTFTAQIGLYGILSRILQLFFKTNDSTIHAYASCWILKELLENQLESWRQELPHDLESKLVQDQAYPPHYLALLISYHTLKILLQRPFLEHGSLRAHLSDRRRVVLEHICFENALTICRILTKYREAFSFRRASLMTSFSAYTAFIALRAHPRSGGNSVSSLDTIWCMLVELEAGPNPGLEKVLMRIKGRPFNPELCDDSLHSRLDCAIQQEISSPAWYNPVATEQTYGSGCEKDLAQIIEFVSLWRADGNGFSTWMHDALGMMAKNHMLYDTFRAIAKLLFGESTKNQEMANLGQQLYVGVLRSVSFELANLTPNTKIDLLIIVVVLAMLEVIHFLRLRRSNFLSRNEWKTIPWQGDPDKRDALQHLLDEVVEIPAILEQFEHYKSLTATESLFPSESHSMQEALWIWVDHIRAQLDRWKSHYANTYPHGSQFKAPEANNVTVKPVFRRWNSDKTGILTPDPLFYPSSMMAVSLCLYSTACLKLFEVLAPRTPSEQSERYRHACNIGLSISYFFQRQPNPLVLRVMHPLRTALDQFERESPEMKSLQEMVHLIGETHHFVLFSSQIGEETTPLYDNLKYEIQYSQTIS</sequence>
<name>A0A0G4P0C1_PENC3</name>
<keyword evidence="5" id="KW-0238">DNA-binding</keyword>
<evidence type="ECO:0000256" key="2">
    <source>
        <dbReference type="ARBA" id="ARBA00022723"/>
    </source>
</evidence>
<dbReference type="PROSITE" id="PS00463">
    <property type="entry name" value="ZN2_CY6_FUNGAL_1"/>
    <property type="match status" value="1"/>
</dbReference>
<keyword evidence="2" id="KW-0479">Metal-binding</keyword>
<dbReference type="AlphaFoldDB" id="A0A0G4P0C1"/>
<dbReference type="GO" id="GO:0000981">
    <property type="term" value="F:DNA-binding transcription factor activity, RNA polymerase II-specific"/>
    <property type="evidence" value="ECO:0007669"/>
    <property type="project" value="InterPro"/>
</dbReference>
<dbReference type="CDD" id="cd12148">
    <property type="entry name" value="fungal_TF_MHR"/>
    <property type="match status" value="1"/>
</dbReference>
<dbReference type="GO" id="GO:0005634">
    <property type="term" value="C:nucleus"/>
    <property type="evidence" value="ECO:0007669"/>
    <property type="project" value="UniProtKB-SubCell"/>
</dbReference>
<keyword evidence="4" id="KW-0805">Transcription regulation</keyword>
<dbReference type="EMBL" id="HG793136">
    <property type="protein sequence ID" value="CRL19767.1"/>
    <property type="molecule type" value="Genomic_DNA"/>
</dbReference>
<dbReference type="PANTHER" id="PTHR31313:SF81">
    <property type="entry name" value="TY1 ENHANCER ACTIVATOR"/>
    <property type="match status" value="1"/>
</dbReference>
<proteinExistence type="predicted"/>
<keyword evidence="7" id="KW-0539">Nucleus</keyword>
<dbReference type="STRING" id="1429867.A0A0G4P0C1"/>
<reference evidence="10 11" key="1">
    <citation type="journal article" date="2014" name="Nat. Commun.">
        <title>Multiple recent horizontal transfers of a large genomic region in cheese making fungi.</title>
        <authorList>
            <person name="Cheeseman K."/>
            <person name="Ropars J."/>
            <person name="Renault P."/>
            <person name="Dupont J."/>
            <person name="Gouzy J."/>
            <person name="Branca A."/>
            <person name="Abraham A.L."/>
            <person name="Ceppi M."/>
            <person name="Conseiller E."/>
            <person name="Debuchy R."/>
            <person name="Malagnac F."/>
            <person name="Goarin A."/>
            <person name="Silar P."/>
            <person name="Lacoste S."/>
            <person name="Sallet E."/>
            <person name="Bensimon A."/>
            <person name="Giraud T."/>
            <person name="Brygoo Y."/>
        </authorList>
    </citation>
    <scope>NUCLEOTIDE SEQUENCE [LARGE SCALE GENOMIC DNA]</scope>
    <source>
        <strain evidence="11">FM 013</strain>
    </source>
</reference>
<feature type="region of interest" description="Disordered" evidence="8">
    <location>
        <begin position="66"/>
        <end position="96"/>
    </location>
</feature>
<dbReference type="Pfam" id="PF00172">
    <property type="entry name" value="Zn_clus"/>
    <property type="match status" value="1"/>
</dbReference>
<evidence type="ECO:0000256" key="4">
    <source>
        <dbReference type="ARBA" id="ARBA00023015"/>
    </source>
</evidence>
<evidence type="ECO:0000256" key="3">
    <source>
        <dbReference type="ARBA" id="ARBA00022833"/>
    </source>
</evidence>
<dbReference type="InterPro" id="IPR036864">
    <property type="entry name" value="Zn2-C6_fun-type_DNA-bd_sf"/>
</dbReference>
<feature type="domain" description="Zn(2)-C6 fungal-type" evidence="9">
    <location>
        <begin position="27"/>
        <end position="57"/>
    </location>
</feature>
<keyword evidence="6" id="KW-0804">Transcription</keyword>
<protein>
    <submittedName>
        <fullName evidence="10">Fungal transcriptional regulatory protein, N-terminal</fullName>
    </submittedName>
</protein>
<dbReference type="SUPFAM" id="SSF57701">
    <property type="entry name" value="Zn2/Cys6 DNA-binding domain"/>
    <property type="match status" value="1"/>
</dbReference>
<organism evidence="10 11">
    <name type="scientific">Penicillium camemberti (strain FM 013)</name>
    <dbReference type="NCBI Taxonomy" id="1429867"/>
    <lineage>
        <taxon>Eukaryota</taxon>
        <taxon>Fungi</taxon>
        <taxon>Dikarya</taxon>
        <taxon>Ascomycota</taxon>
        <taxon>Pezizomycotina</taxon>
        <taxon>Eurotiomycetes</taxon>
        <taxon>Eurotiomycetidae</taxon>
        <taxon>Eurotiales</taxon>
        <taxon>Aspergillaceae</taxon>
        <taxon>Penicillium</taxon>
    </lineage>
</organism>
<comment type="subcellular location">
    <subcellularLocation>
        <location evidence="1">Nucleus</location>
    </subcellularLocation>
</comment>
<dbReference type="InterPro" id="IPR051615">
    <property type="entry name" value="Transcr_Regulatory_Elem"/>
</dbReference>
<evidence type="ECO:0000256" key="5">
    <source>
        <dbReference type="ARBA" id="ARBA00023125"/>
    </source>
</evidence>
<evidence type="ECO:0000256" key="8">
    <source>
        <dbReference type="SAM" id="MobiDB-lite"/>
    </source>
</evidence>
<evidence type="ECO:0000256" key="6">
    <source>
        <dbReference type="ARBA" id="ARBA00023163"/>
    </source>
</evidence>
<dbReference type="InterPro" id="IPR001138">
    <property type="entry name" value="Zn2Cys6_DnaBD"/>
</dbReference>
<dbReference type="Gene3D" id="4.10.240.10">
    <property type="entry name" value="Zn(2)-C6 fungal-type DNA-binding domain"/>
    <property type="match status" value="1"/>
</dbReference>
<accession>A0A0G4P0C1</accession>
<evidence type="ECO:0000313" key="10">
    <source>
        <dbReference type="EMBL" id="CRL19767.1"/>
    </source>
</evidence>
<dbReference type="PANTHER" id="PTHR31313">
    <property type="entry name" value="TY1 ENHANCER ACTIVATOR"/>
    <property type="match status" value="1"/>
</dbReference>
<evidence type="ECO:0000313" key="11">
    <source>
        <dbReference type="Proteomes" id="UP000053732"/>
    </source>
</evidence>